<dbReference type="RefSeq" id="XP_004357164.1">
    <property type="nucleotide sequence ID" value="XM_004357108.1"/>
</dbReference>
<evidence type="ECO:0000313" key="5">
    <source>
        <dbReference type="EMBL" id="ELR25009.1"/>
    </source>
</evidence>
<dbReference type="Proteomes" id="UP000011083">
    <property type="component" value="Unassembled WGS sequence"/>
</dbReference>
<dbReference type="GO" id="GO:0071949">
    <property type="term" value="F:FAD binding"/>
    <property type="evidence" value="ECO:0007669"/>
    <property type="project" value="InterPro"/>
</dbReference>
<gene>
    <name evidence="5" type="ORF">ACA1_110110</name>
</gene>
<dbReference type="Gene3D" id="3.50.50.60">
    <property type="entry name" value="FAD/NAD(P)-binding domain"/>
    <property type="match status" value="1"/>
</dbReference>
<sequence length="457" mass="49043">MPTTSLLLRSYAAAATTTASSRGSLSSSGSSGTPPAADEGRAVAHVRRREGGPLRVLISGATVGGLTLAHCLRARGIQAEVVEADSNYDRFVGRSAVVSGDALRVLQGLGLRSVLEREGTVLAKAVTGLYSGKSIHQQNFEPPTQDQGAGAVAIPAFALAELLAESWESRGGRINTSTAILTMREVAGTGVRCSFRDAKMGSRDYDLIVLADGVNSGNTPEVLKEEIYQNPYMTATQVGAYGVWSTYLPRPFTIAPDQAVDVLGLGSRAGYVPMPEDLLYFWATHRADMAPFLKGGAREAREWPSVGGGFEKGFSMRTVVQQVEQSDRTCWVHYPRDMRIKQWTHRAGRVALLGSGAYSTAPLPLHEAALPIEDAAVLAHALATHPLPADALAAYAARRKPRVEAAQDWAWYLHTQATKTGRWQLALRNFWLTAGPGRLTFARRSSALARPLSSSSS</sequence>
<dbReference type="SUPFAM" id="SSF51905">
    <property type="entry name" value="FAD/NAD(P)-binding domain"/>
    <property type="match status" value="1"/>
</dbReference>
<reference evidence="5 6" key="1">
    <citation type="journal article" date="2013" name="Genome Biol.">
        <title>Genome of Acanthamoeba castellanii highlights extensive lateral gene transfer and early evolution of tyrosine kinase signaling.</title>
        <authorList>
            <person name="Clarke M."/>
            <person name="Lohan A.J."/>
            <person name="Liu B."/>
            <person name="Lagkouvardos I."/>
            <person name="Roy S."/>
            <person name="Zafar N."/>
            <person name="Bertelli C."/>
            <person name="Schilde C."/>
            <person name="Kianianmomeni A."/>
            <person name="Burglin T.R."/>
            <person name="Frech C."/>
            <person name="Turcotte B."/>
            <person name="Kopec K.O."/>
            <person name="Synnott J.M."/>
            <person name="Choo C."/>
            <person name="Paponov I."/>
            <person name="Finkler A."/>
            <person name="Soon Heng Tan C."/>
            <person name="Hutchins A.P."/>
            <person name="Weinmeier T."/>
            <person name="Rattei T."/>
            <person name="Chu J.S."/>
            <person name="Gimenez G."/>
            <person name="Irimia M."/>
            <person name="Rigden D.J."/>
            <person name="Fitzpatrick D.A."/>
            <person name="Lorenzo-Morales J."/>
            <person name="Bateman A."/>
            <person name="Chiu C.H."/>
            <person name="Tang P."/>
            <person name="Hegemann P."/>
            <person name="Fromm H."/>
            <person name="Raoult D."/>
            <person name="Greub G."/>
            <person name="Miranda-Saavedra D."/>
            <person name="Chen N."/>
            <person name="Nash P."/>
            <person name="Ginger M.L."/>
            <person name="Horn M."/>
            <person name="Schaap P."/>
            <person name="Caler L."/>
            <person name="Loftus B."/>
        </authorList>
    </citation>
    <scope>NUCLEOTIDE SEQUENCE [LARGE SCALE GENOMIC DNA]</scope>
    <source>
        <strain evidence="5 6">Neff</strain>
    </source>
</reference>
<dbReference type="EMBL" id="KB007806">
    <property type="protein sequence ID" value="ELR25009.1"/>
    <property type="molecule type" value="Genomic_DNA"/>
</dbReference>
<dbReference type="AlphaFoldDB" id="L8HHE4"/>
<organism evidence="5 6">
    <name type="scientific">Acanthamoeba castellanii (strain ATCC 30010 / Neff)</name>
    <dbReference type="NCBI Taxonomy" id="1257118"/>
    <lineage>
        <taxon>Eukaryota</taxon>
        <taxon>Amoebozoa</taxon>
        <taxon>Discosea</taxon>
        <taxon>Longamoebia</taxon>
        <taxon>Centramoebida</taxon>
        <taxon>Acanthamoebidae</taxon>
        <taxon>Acanthamoeba</taxon>
    </lineage>
</organism>
<keyword evidence="1" id="KW-0560">Oxidoreductase</keyword>
<dbReference type="InterPro" id="IPR050493">
    <property type="entry name" value="FAD-dep_Monooxygenase_BioMet"/>
</dbReference>
<evidence type="ECO:0000256" key="3">
    <source>
        <dbReference type="SAM" id="MobiDB-lite"/>
    </source>
</evidence>
<feature type="domain" description="FAD-binding" evidence="4">
    <location>
        <begin position="55"/>
        <end position="217"/>
    </location>
</feature>
<feature type="compositionally biased region" description="Low complexity" evidence="3">
    <location>
        <begin position="19"/>
        <end position="37"/>
    </location>
</feature>
<dbReference type="GO" id="GO:0004497">
    <property type="term" value="F:monooxygenase activity"/>
    <property type="evidence" value="ECO:0007669"/>
    <property type="project" value="UniProtKB-KW"/>
</dbReference>
<feature type="region of interest" description="Disordered" evidence="3">
    <location>
        <begin position="19"/>
        <end position="40"/>
    </location>
</feature>
<dbReference type="OrthoDB" id="655030at2759"/>
<dbReference type="PRINTS" id="PR00420">
    <property type="entry name" value="RNGMNOXGNASE"/>
</dbReference>
<keyword evidence="2" id="KW-0503">Monooxygenase</keyword>
<name>L8HHE4_ACACF</name>
<evidence type="ECO:0000313" key="6">
    <source>
        <dbReference type="Proteomes" id="UP000011083"/>
    </source>
</evidence>
<dbReference type="GeneID" id="14926048"/>
<dbReference type="InterPro" id="IPR002938">
    <property type="entry name" value="FAD-bd"/>
</dbReference>
<evidence type="ECO:0000256" key="2">
    <source>
        <dbReference type="ARBA" id="ARBA00023033"/>
    </source>
</evidence>
<proteinExistence type="predicted"/>
<dbReference type="KEGG" id="acan:ACA1_110110"/>
<dbReference type="PANTHER" id="PTHR13789">
    <property type="entry name" value="MONOOXYGENASE"/>
    <property type="match status" value="1"/>
</dbReference>
<evidence type="ECO:0000256" key="1">
    <source>
        <dbReference type="ARBA" id="ARBA00023002"/>
    </source>
</evidence>
<dbReference type="VEuPathDB" id="AmoebaDB:ACA1_110110"/>
<protein>
    <submittedName>
        <fullName evidence="5">FAD binding domain containing protein</fullName>
    </submittedName>
</protein>
<dbReference type="PANTHER" id="PTHR13789:SF309">
    <property type="entry name" value="PUTATIVE (AFU_ORTHOLOGUE AFUA_6G14510)-RELATED"/>
    <property type="match status" value="1"/>
</dbReference>
<accession>L8HHE4</accession>
<evidence type="ECO:0000259" key="4">
    <source>
        <dbReference type="Pfam" id="PF01494"/>
    </source>
</evidence>
<dbReference type="Pfam" id="PF01494">
    <property type="entry name" value="FAD_binding_3"/>
    <property type="match status" value="1"/>
</dbReference>
<keyword evidence="6" id="KW-1185">Reference proteome</keyword>
<dbReference type="InterPro" id="IPR036188">
    <property type="entry name" value="FAD/NAD-bd_sf"/>
</dbReference>